<accession>A0ABP1GCZ5</accession>
<dbReference type="EMBL" id="CAXHTA020000021">
    <property type="protein sequence ID" value="CAL5230075.1"/>
    <property type="molecule type" value="Genomic_DNA"/>
</dbReference>
<proteinExistence type="predicted"/>
<evidence type="ECO:0000313" key="1">
    <source>
        <dbReference type="EMBL" id="CAL5230075.1"/>
    </source>
</evidence>
<keyword evidence="2" id="KW-1185">Reference proteome</keyword>
<dbReference type="Proteomes" id="UP001497392">
    <property type="component" value="Unassembled WGS sequence"/>
</dbReference>
<sequence>MAAGDSVTRYQYINLVYFLSKKRSQDRHGPILVKSNLTLPGEAPDPVWTTWNEFFKRSSAMLEDAAEGCAAEECDCDREGFTHLVRHRKALSLAPESRENRRFRLGFPFPCSSSHPQDHLTVSYYSTLGNRMLEHRTTDKLGTICCSIT</sequence>
<protein>
    <submittedName>
        <fullName evidence="1">G13531 protein</fullName>
    </submittedName>
</protein>
<gene>
    <name evidence="1" type="primary">g13531</name>
    <name evidence="1" type="ORF">VP750_LOCUS11981</name>
</gene>
<reference evidence="1 2" key="1">
    <citation type="submission" date="2024-06" db="EMBL/GenBank/DDBJ databases">
        <authorList>
            <person name="Kraege A."/>
            <person name="Thomma B."/>
        </authorList>
    </citation>
    <scope>NUCLEOTIDE SEQUENCE [LARGE SCALE GENOMIC DNA]</scope>
</reference>
<organism evidence="1 2">
    <name type="scientific">Coccomyxa viridis</name>
    <dbReference type="NCBI Taxonomy" id="1274662"/>
    <lineage>
        <taxon>Eukaryota</taxon>
        <taxon>Viridiplantae</taxon>
        <taxon>Chlorophyta</taxon>
        <taxon>core chlorophytes</taxon>
        <taxon>Trebouxiophyceae</taxon>
        <taxon>Trebouxiophyceae incertae sedis</taxon>
        <taxon>Coccomyxaceae</taxon>
        <taxon>Coccomyxa</taxon>
    </lineage>
</organism>
<comment type="caution">
    <text evidence="1">The sequence shown here is derived from an EMBL/GenBank/DDBJ whole genome shotgun (WGS) entry which is preliminary data.</text>
</comment>
<name>A0ABP1GCZ5_9CHLO</name>
<evidence type="ECO:0000313" key="2">
    <source>
        <dbReference type="Proteomes" id="UP001497392"/>
    </source>
</evidence>